<feature type="domain" description="STAS" evidence="2">
    <location>
        <begin position="110"/>
        <end position="157"/>
    </location>
</feature>
<feature type="compositionally biased region" description="Acidic residues" evidence="1">
    <location>
        <begin position="23"/>
        <end position="34"/>
    </location>
</feature>
<organism evidence="3 4">
    <name type="scientific">Fluctibacter halophilus</name>
    <dbReference type="NCBI Taxonomy" id="226011"/>
    <lineage>
        <taxon>Bacteria</taxon>
        <taxon>Pseudomonadati</taxon>
        <taxon>Pseudomonadota</taxon>
        <taxon>Gammaproteobacteria</taxon>
        <taxon>Alteromonadales</taxon>
        <taxon>Alteromonadaceae</taxon>
        <taxon>Fluctibacter</taxon>
    </lineage>
</organism>
<proteinExistence type="predicted"/>
<protein>
    <submittedName>
        <fullName evidence="3">STAS domain-containing protein</fullName>
    </submittedName>
</protein>
<comment type="caution">
    <text evidence="3">The sequence shown here is derived from an EMBL/GenBank/DDBJ whole genome shotgun (WGS) entry which is preliminary data.</text>
</comment>
<evidence type="ECO:0000313" key="3">
    <source>
        <dbReference type="EMBL" id="MCC2616031.1"/>
    </source>
</evidence>
<dbReference type="RefSeq" id="WP_229158607.1">
    <property type="nucleotide sequence ID" value="NZ_JAJEWP010000001.1"/>
</dbReference>
<dbReference type="Pfam" id="PF13466">
    <property type="entry name" value="STAS_2"/>
    <property type="match status" value="1"/>
</dbReference>
<sequence>MSKNKRDVPEQDRLGHDPLEWLDAPDEQGGDEPAETQASVVADADSGDEVGPSPPDELTNEAPQAELSNDDAGAQMAQPSLPPTLTVPVIEAVHRDWQAYLSHHNGDLKVDMREVTSIDSSGFQWLVALQKWIDEQGSTCRVFGVQGALREQLRMLGGEPWLACVEEADG</sequence>
<dbReference type="InterPro" id="IPR036513">
    <property type="entry name" value="STAS_dom_sf"/>
</dbReference>
<accession>A0ABS8G7D5</accession>
<reference evidence="3 4" key="1">
    <citation type="submission" date="2021-10" db="EMBL/GenBank/DDBJ databases">
        <title>Draft genome of Aestuariibacter halophilus JC2043.</title>
        <authorList>
            <person name="Emsley S.A."/>
            <person name="Pfannmuller K.M."/>
            <person name="Ushijima B."/>
            <person name="Saw J.H."/>
            <person name="Videau P."/>
        </authorList>
    </citation>
    <scope>NUCLEOTIDE SEQUENCE [LARGE SCALE GENOMIC DNA]</scope>
    <source>
        <strain evidence="3 4">JC2043</strain>
    </source>
</reference>
<evidence type="ECO:0000259" key="2">
    <source>
        <dbReference type="PROSITE" id="PS50801"/>
    </source>
</evidence>
<dbReference type="Gene3D" id="3.30.750.24">
    <property type="entry name" value="STAS domain"/>
    <property type="match status" value="1"/>
</dbReference>
<name>A0ABS8G7D5_9ALTE</name>
<feature type="region of interest" description="Disordered" evidence="1">
    <location>
        <begin position="1"/>
        <end position="82"/>
    </location>
</feature>
<evidence type="ECO:0000256" key="1">
    <source>
        <dbReference type="SAM" id="MobiDB-lite"/>
    </source>
</evidence>
<dbReference type="SUPFAM" id="SSF52091">
    <property type="entry name" value="SpoIIaa-like"/>
    <property type="match status" value="1"/>
</dbReference>
<dbReference type="Proteomes" id="UP001520878">
    <property type="component" value="Unassembled WGS sequence"/>
</dbReference>
<gene>
    <name evidence="3" type="ORF">LJ739_07245</name>
</gene>
<dbReference type="EMBL" id="JAJEWP010000001">
    <property type="protein sequence ID" value="MCC2616031.1"/>
    <property type="molecule type" value="Genomic_DNA"/>
</dbReference>
<dbReference type="InterPro" id="IPR058548">
    <property type="entry name" value="MlaB-like_STAS"/>
</dbReference>
<dbReference type="CDD" id="cd07043">
    <property type="entry name" value="STAS_anti-anti-sigma_factors"/>
    <property type="match status" value="1"/>
</dbReference>
<evidence type="ECO:0000313" key="4">
    <source>
        <dbReference type="Proteomes" id="UP001520878"/>
    </source>
</evidence>
<feature type="compositionally biased region" description="Basic and acidic residues" evidence="1">
    <location>
        <begin position="1"/>
        <end position="19"/>
    </location>
</feature>
<dbReference type="PROSITE" id="PS50801">
    <property type="entry name" value="STAS"/>
    <property type="match status" value="1"/>
</dbReference>
<keyword evidence="4" id="KW-1185">Reference proteome</keyword>
<dbReference type="InterPro" id="IPR002645">
    <property type="entry name" value="STAS_dom"/>
</dbReference>